<keyword evidence="2 4" id="KW-0418">Kinase</keyword>
<accession>A0A4R6MVM0</accession>
<name>A0A4R6MVM0_9BURK</name>
<dbReference type="InterPro" id="IPR036390">
    <property type="entry name" value="WH_DNA-bd_sf"/>
</dbReference>
<dbReference type="OrthoDB" id="9806249at2"/>
<dbReference type="SUPFAM" id="SSF46785">
    <property type="entry name" value="Winged helix' DNA-binding domain"/>
    <property type="match status" value="1"/>
</dbReference>
<dbReference type="PANTHER" id="PTHR10584">
    <property type="entry name" value="SUGAR KINASE"/>
    <property type="match status" value="1"/>
</dbReference>
<evidence type="ECO:0000259" key="3">
    <source>
        <dbReference type="Pfam" id="PF00294"/>
    </source>
</evidence>
<dbReference type="GO" id="GO:0016301">
    <property type="term" value="F:kinase activity"/>
    <property type="evidence" value="ECO:0007669"/>
    <property type="project" value="UniProtKB-KW"/>
</dbReference>
<sequence length="365" mass="37754">MDSKKEQLLALIRANPFVGQQELGERLGLSRSAVAGHVASLVREGRLLGRAYMLPPTQAPIVCIGGCNLDRKLQSLGPVQMGESNPARQRETPGGVARNVAENLARLGLPVRLLSAVGEDAAGQTLLDGLQRLGVDVGGCLRLPGQATGSYTAVLDPQGAMVLGLAEMSVVDALDAGFLRQSAPLRAGAALTLFDLNLGAESVALLLTEARALGRPLLAVAVSAPKMARLPADLQGLQTLLLNAGELAALVGTPVESEADFQHAWQRLQARGLRQLVVTRGAAGLLYSEGPALHALAAAPVDAVRDVTGAGDAFAAGVAAVLQRDPQALGEACRLGQRLSALTLQTDATVHPALSPEWLAAPTHS</sequence>
<dbReference type="Pfam" id="PF00294">
    <property type="entry name" value="PfkB"/>
    <property type="match status" value="1"/>
</dbReference>
<evidence type="ECO:0000256" key="1">
    <source>
        <dbReference type="ARBA" id="ARBA00022679"/>
    </source>
</evidence>
<dbReference type="PANTHER" id="PTHR10584:SF166">
    <property type="entry name" value="RIBOKINASE"/>
    <property type="match status" value="1"/>
</dbReference>
<dbReference type="PROSITE" id="PS00583">
    <property type="entry name" value="PFKB_KINASES_1"/>
    <property type="match status" value="1"/>
</dbReference>
<protein>
    <submittedName>
        <fullName evidence="4">Pseudouridine kinase</fullName>
    </submittedName>
</protein>
<keyword evidence="1" id="KW-0808">Transferase</keyword>
<dbReference type="InterPro" id="IPR002173">
    <property type="entry name" value="Carboh/pur_kinase_PfkB_CS"/>
</dbReference>
<feature type="domain" description="Carbohydrate kinase PfkB" evidence="3">
    <location>
        <begin position="61"/>
        <end position="351"/>
    </location>
</feature>
<dbReference type="PROSITE" id="PS00584">
    <property type="entry name" value="PFKB_KINASES_2"/>
    <property type="match status" value="1"/>
</dbReference>
<keyword evidence="5" id="KW-1185">Reference proteome</keyword>
<dbReference type="SUPFAM" id="SSF53613">
    <property type="entry name" value="Ribokinase-like"/>
    <property type="match status" value="1"/>
</dbReference>
<proteinExistence type="predicted"/>
<dbReference type="AlphaFoldDB" id="A0A4R6MVM0"/>
<reference evidence="4 5" key="1">
    <citation type="submission" date="2019-03" db="EMBL/GenBank/DDBJ databases">
        <title>Genomic Encyclopedia of Type Strains, Phase IV (KMG-IV): sequencing the most valuable type-strain genomes for metagenomic binning, comparative biology and taxonomic classification.</title>
        <authorList>
            <person name="Goeker M."/>
        </authorList>
    </citation>
    <scope>NUCLEOTIDE SEQUENCE [LARGE SCALE GENOMIC DNA]</scope>
    <source>
        <strain evidence="4 5">DSM 25082</strain>
    </source>
</reference>
<dbReference type="InterPro" id="IPR011611">
    <property type="entry name" value="PfkB_dom"/>
</dbReference>
<gene>
    <name evidence="4" type="ORF">DFR39_109171</name>
</gene>
<organism evidence="4 5">
    <name type="scientific">Roseateles asaccharophilus</name>
    <dbReference type="NCBI Taxonomy" id="582607"/>
    <lineage>
        <taxon>Bacteria</taxon>
        <taxon>Pseudomonadati</taxon>
        <taxon>Pseudomonadota</taxon>
        <taxon>Betaproteobacteria</taxon>
        <taxon>Burkholderiales</taxon>
        <taxon>Sphaerotilaceae</taxon>
        <taxon>Roseateles</taxon>
    </lineage>
</organism>
<dbReference type="CDD" id="cd01941">
    <property type="entry name" value="YeiC_kinase_like"/>
    <property type="match status" value="1"/>
</dbReference>
<evidence type="ECO:0000313" key="4">
    <source>
        <dbReference type="EMBL" id="TDP06490.1"/>
    </source>
</evidence>
<evidence type="ECO:0000256" key="2">
    <source>
        <dbReference type="ARBA" id="ARBA00022777"/>
    </source>
</evidence>
<dbReference type="Proteomes" id="UP000295357">
    <property type="component" value="Unassembled WGS sequence"/>
</dbReference>
<comment type="caution">
    <text evidence="4">The sequence shown here is derived from an EMBL/GenBank/DDBJ whole genome shotgun (WGS) entry which is preliminary data.</text>
</comment>
<dbReference type="InterPro" id="IPR029056">
    <property type="entry name" value="Ribokinase-like"/>
</dbReference>
<dbReference type="RefSeq" id="WP_133605095.1">
    <property type="nucleotide sequence ID" value="NZ_JAUFPJ010000003.1"/>
</dbReference>
<dbReference type="EMBL" id="SNXE01000009">
    <property type="protein sequence ID" value="TDP06490.1"/>
    <property type="molecule type" value="Genomic_DNA"/>
</dbReference>
<evidence type="ECO:0000313" key="5">
    <source>
        <dbReference type="Proteomes" id="UP000295357"/>
    </source>
</evidence>
<dbReference type="Pfam" id="PF13412">
    <property type="entry name" value="HTH_24"/>
    <property type="match status" value="1"/>
</dbReference>
<dbReference type="Gene3D" id="3.40.1190.20">
    <property type="match status" value="1"/>
</dbReference>